<reference evidence="3" key="1">
    <citation type="journal article" date="2014" name="Science">
        <title>Ancient hybridizations among the ancestral genomes of bread wheat.</title>
        <authorList>
            <consortium name="International Wheat Genome Sequencing Consortium,"/>
            <person name="Marcussen T."/>
            <person name="Sandve S.R."/>
            <person name="Heier L."/>
            <person name="Spannagl M."/>
            <person name="Pfeifer M."/>
            <person name="Jakobsen K.S."/>
            <person name="Wulff B.B."/>
            <person name="Steuernagel B."/>
            <person name="Mayer K.F."/>
            <person name="Olsen O.A."/>
        </authorList>
    </citation>
    <scope>NUCLEOTIDE SEQUENCE [LARGE SCALE GENOMIC DNA]</scope>
    <source>
        <strain evidence="3">cv. AL8/78</strain>
    </source>
</reference>
<feature type="region of interest" description="Disordered" evidence="1">
    <location>
        <begin position="76"/>
        <end position="98"/>
    </location>
</feature>
<reference evidence="2" key="4">
    <citation type="submission" date="2019-03" db="UniProtKB">
        <authorList>
            <consortium name="EnsemblPlants"/>
        </authorList>
    </citation>
    <scope>IDENTIFICATION</scope>
</reference>
<dbReference type="AlphaFoldDB" id="A0A453BCP5"/>
<feature type="region of interest" description="Disordered" evidence="1">
    <location>
        <begin position="1"/>
        <end position="47"/>
    </location>
</feature>
<reference evidence="2" key="3">
    <citation type="journal article" date="2017" name="Nature">
        <title>Genome sequence of the progenitor of the wheat D genome Aegilops tauschii.</title>
        <authorList>
            <person name="Luo M.C."/>
            <person name="Gu Y.Q."/>
            <person name="Puiu D."/>
            <person name="Wang H."/>
            <person name="Twardziok S.O."/>
            <person name="Deal K.R."/>
            <person name="Huo N."/>
            <person name="Zhu T."/>
            <person name="Wang L."/>
            <person name="Wang Y."/>
            <person name="McGuire P.E."/>
            <person name="Liu S."/>
            <person name="Long H."/>
            <person name="Ramasamy R.K."/>
            <person name="Rodriguez J.C."/>
            <person name="Van S.L."/>
            <person name="Yuan L."/>
            <person name="Wang Z."/>
            <person name="Xia Z."/>
            <person name="Xiao L."/>
            <person name="Anderson O.D."/>
            <person name="Ouyang S."/>
            <person name="Liang Y."/>
            <person name="Zimin A.V."/>
            <person name="Pertea G."/>
            <person name="Qi P."/>
            <person name="Bennetzen J.L."/>
            <person name="Dai X."/>
            <person name="Dawson M.W."/>
            <person name="Muller H.G."/>
            <person name="Kugler K."/>
            <person name="Rivarola-Duarte L."/>
            <person name="Spannagl M."/>
            <person name="Mayer K.F.X."/>
            <person name="Lu F.H."/>
            <person name="Bevan M.W."/>
            <person name="Leroy P."/>
            <person name="Li P."/>
            <person name="You F.M."/>
            <person name="Sun Q."/>
            <person name="Liu Z."/>
            <person name="Lyons E."/>
            <person name="Wicker T."/>
            <person name="Salzberg S.L."/>
            <person name="Devos K.M."/>
            <person name="Dvorak J."/>
        </authorList>
    </citation>
    <scope>NUCLEOTIDE SEQUENCE [LARGE SCALE GENOMIC DNA]</scope>
    <source>
        <strain evidence="2">cv. AL8/78</strain>
    </source>
</reference>
<dbReference type="Gramene" id="AET2Gv20453400.42">
    <property type="protein sequence ID" value="AET2Gv20453400.42"/>
    <property type="gene ID" value="AET2Gv20453400"/>
</dbReference>
<dbReference type="Proteomes" id="UP000015105">
    <property type="component" value="Chromosome 2D"/>
</dbReference>
<feature type="compositionally biased region" description="Basic residues" evidence="1">
    <location>
        <begin position="14"/>
        <end position="29"/>
    </location>
</feature>
<accession>A0A453BCP5</accession>
<protein>
    <submittedName>
        <fullName evidence="2">Uncharacterized protein</fullName>
    </submittedName>
</protein>
<sequence length="122" mass="13463">MARSVLTTAAGGRQIRRRHHSARASRRPRAPLEVPPRHHGWTPVRPAFPPRVGNPALPSTHSPFSRIVVPPLSMSSRVGNDGLEPANLRETSETGGGRERICGRKFWEKRIGDSGICEGMSW</sequence>
<reference evidence="3" key="2">
    <citation type="journal article" date="2017" name="Nat. Plants">
        <title>The Aegilops tauschii genome reveals multiple impacts of transposons.</title>
        <authorList>
            <person name="Zhao G."/>
            <person name="Zou C."/>
            <person name="Li K."/>
            <person name="Wang K."/>
            <person name="Li T."/>
            <person name="Gao L."/>
            <person name="Zhang X."/>
            <person name="Wang H."/>
            <person name="Yang Z."/>
            <person name="Liu X."/>
            <person name="Jiang W."/>
            <person name="Mao L."/>
            <person name="Kong X."/>
            <person name="Jiao Y."/>
            <person name="Jia J."/>
        </authorList>
    </citation>
    <scope>NUCLEOTIDE SEQUENCE [LARGE SCALE GENOMIC DNA]</scope>
    <source>
        <strain evidence="3">cv. AL8/78</strain>
    </source>
</reference>
<organism evidence="2 3">
    <name type="scientific">Aegilops tauschii subsp. strangulata</name>
    <name type="common">Goatgrass</name>
    <dbReference type="NCBI Taxonomy" id="200361"/>
    <lineage>
        <taxon>Eukaryota</taxon>
        <taxon>Viridiplantae</taxon>
        <taxon>Streptophyta</taxon>
        <taxon>Embryophyta</taxon>
        <taxon>Tracheophyta</taxon>
        <taxon>Spermatophyta</taxon>
        <taxon>Magnoliopsida</taxon>
        <taxon>Liliopsida</taxon>
        <taxon>Poales</taxon>
        <taxon>Poaceae</taxon>
        <taxon>BOP clade</taxon>
        <taxon>Pooideae</taxon>
        <taxon>Triticodae</taxon>
        <taxon>Triticeae</taxon>
        <taxon>Triticinae</taxon>
        <taxon>Aegilops</taxon>
    </lineage>
</organism>
<name>A0A453BCP5_AEGTS</name>
<keyword evidence="3" id="KW-1185">Reference proteome</keyword>
<proteinExistence type="predicted"/>
<reference evidence="2" key="5">
    <citation type="journal article" date="2021" name="G3 (Bethesda)">
        <title>Aegilops tauschii genome assembly Aet v5.0 features greater sequence contiguity and improved annotation.</title>
        <authorList>
            <person name="Wang L."/>
            <person name="Zhu T."/>
            <person name="Rodriguez J.C."/>
            <person name="Deal K.R."/>
            <person name="Dubcovsky J."/>
            <person name="McGuire P.E."/>
            <person name="Lux T."/>
            <person name="Spannagl M."/>
            <person name="Mayer K.F.X."/>
            <person name="Baldrich P."/>
            <person name="Meyers B.C."/>
            <person name="Huo N."/>
            <person name="Gu Y.Q."/>
            <person name="Zhou H."/>
            <person name="Devos K.M."/>
            <person name="Bennetzen J.L."/>
            <person name="Unver T."/>
            <person name="Budak H."/>
            <person name="Gulick P.J."/>
            <person name="Galiba G."/>
            <person name="Kalapos B."/>
            <person name="Nelson D.R."/>
            <person name="Li P."/>
            <person name="You F.M."/>
            <person name="Luo M.C."/>
            <person name="Dvorak J."/>
        </authorList>
    </citation>
    <scope>NUCLEOTIDE SEQUENCE [LARGE SCALE GENOMIC DNA]</scope>
    <source>
        <strain evidence="2">cv. AL8/78</strain>
    </source>
</reference>
<evidence type="ECO:0000313" key="2">
    <source>
        <dbReference type="EnsemblPlants" id="AET2Gv20453400.42"/>
    </source>
</evidence>
<evidence type="ECO:0000256" key="1">
    <source>
        <dbReference type="SAM" id="MobiDB-lite"/>
    </source>
</evidence>
<dbReference type="EnsemblPlants" id="AET2Gv20453400.42">
    <property type="protein sequence ID" value="AET2Gv20453400.42"/>
    <property type="gene ID" value="AET2Gv20453400"/>
</dbReference>
<evidence type="ECO:0000313" key="3">
    <source>
        <dbReference type="Proteomes" id="UP000015105"/>
    </source>
</evidence>